<dbReference type="SUPFAM" id="SSF159888">
    <property type="entry name" value="YdhG-like"/>
    <property type="match status" value="1"/>
</dbReference>
<feature type="region of interest" description="Disordered" evidence="1">
    <location>
        <begin position="1"/>
        <end position="32"/>
    </location>
</feature>
<feature type="compositionally biased region" description="Basic and acidic residues" evidence="1">
    <location>
        <begin position="11"/>
        <end position="32"/>
    </location>
</feature>
<sequence length="147" mass="16474">MAQAASSNKAKKTEKFSAAERQAMKDRAQELKNKAKGIKGEAELMEKIKLMNKEDKELALAIHKLITSIAPELEPKTWYGMPAYYKNGKVLVFFQNAGKWKSRYSTLGFDESANLDSGSMWPTSFALMKLTPANKKAITDLVLKAKR</sequence>
<gene>
    <name evidence="2" type="ORF">UFOPK1581_00544</name>
</gene>
<protein>
    <submittedName>
        <fullName evidence="2">Unannotated protein</fullName>
    </submittedName>
</protein>
<reference evidence="2" key="1">
    <citation type="submission" date="2020-05" db="EMBL/GenBank/DDBJ databases">
        <authorList>
            <person name="Chiriac C."/>
            <person name="Salcher M."/>
            <person name="Ghai R."/>
            <person name="Kavagutti S V."/>
        </authorList>
    </citation>
    <scope>NUCLEOTIDE SEQUENCE</scope>
</reference>
<name>A0A6J6D3B1_9ZZZZ</name>
<dbReference type="EMBL" id="CAEZTB010000079">
    <property type="protein sequence ID" value="CAB4557189.1"/>
    <property type="molecule type" value="Genomic_DNA"/>
</dbReference>
<dbReference type="AlphaFoldDB" id="A0A6J6D3B1"/>
<proteinExistence type="predicted"/>
<organism evidence="2">
    <name type="scientific">freshwater metagenome</name>
    <dbReference type="NCBI Taxonomy" id="449393"/>
    <lineage>
        <taxon>unclassified sequences</taxon>
        <taxon>metagenomes</taxon>
        <taxon>ecological metagenomes</taxon>
    </lineage>
</organism>
<dbReference type="Gene3D" id="3.90.1150.200">
    <property type="match status" value="1"/>
</dbReference>
<evidence type="ECO:0000313" key="2">
    <source>
        <dbReference type="EMBL" id="CAB4557189.1"/>
    </source>
</evidence>
<accession>A0A6J6D3B1</accession>
<evidence type="ECO:0000256" key="1">
    <source>
        <dbReference type="SAM" id="MobiDB-lite"/>
    </source>
</evidence>